<evidence type="ECO:0000256" key="1">
    <source>
        <dbReference type="ARBA" id="ARBA00022676"/>
    </source>
</evidence>
<evidence type="ECO:0000259" key="6">
    <source>
        <dbReference type="Pfam" id="PF08323"/>
    </source>
</evidence>
<feature type="region of interest" description="Disordered" evidence="3">
    <location>
        <begin position="1159"/>
        <end position="1178"/>
    </location>
</feature>
<feature type="transmembrane region" description="Helical" evidence="4">
    <location>
        <begin position="768"/>
        <end position="788"/>
    </location>
</feature>
<organism evidence="7 8">
    <name type="scientific">Symbiodinium natans</name>
    <dbReference type="NCBI Taxonomy" id="878477"/>
    <lineage>
        <taxon>Eukaryota</taxon>
        <taxon>Sar</taxon>
        <taxon>Alveolata</taxon>
        <taxon>Dinophyceae</taxon>
        <taxon>Suessiales</taxon>
        <taxon>Symbiodiniaceae</taxon>
        <taxon>Symbiodinium</taxon>
    </lineage>
</organism>
<feature type="region of interest" description="Disordered" evidence="3">
    <location>
        <begin position="1399"/>
        <end position="1423"/>
    </location>
</feature>
<dbReference type="CDD" id="cd06174">
    <property type="entry name" value="MFS"/>
    <property type="match status" value="1"/>
</dbReference>
<feature type="transmembrane region" description="Helical" evidence="4">
    <location>
        <begin position="864"/>
        <end position="883"/>
    </location>
</feature>
<dbReference type="InterPro" id="IPR001296">
    <property type="entry name" value="Glyco_trans_1"/>
</dbReference>
<feature type="domain" description="Glycosyl transferase family 1" evidence="5">
    <location>
        <begin position="384"/>
        <end position="509"/>
    </location>
</feature>
<dbReference type="Gene3D" id="3.40.50.2000">
    <property type="entry name" value="Glycogen Phosphorylase B"/>
    <property type="match status" value="2"/>
</dbReference>
<feature type="transmembrane region" description="Helical" evidence="4">
    <location>
        <begin position="903"/>
        <end position="928"/>
    </location>
</feature>
<keyword evidence="1" id="KW-0328">Glycosyltransferase</keyword>
<dbReference type="InterPro" id="IPR013534">
    <property type="entry name" value="Starch_synth_cat_dom"/>
</dbReference>
<evidence type="ECO:0000259" key="5">
    <source>
        <dbReference type="Pfam" id="PF00534"/>
    </source>
</evidence>
<name>A0A812UD45_9DINO</name>
<proteinExistence type="predicted"/>
<keyword evidence="4" id="KW-1133">Transmembrane helix</keyword>
<dbReference type="SUPFAM" id="SSF53756">
    <property type="entry name" value="UDP-Glycosyltransferase/glycogen phosphorylase"/>
    <property type="match status" value="1"/>
</dbReference>
<dbReference type="OrthoDB" id="550577at2759"/>
<feature type="transmembrane region" description="Helical" evidence="4">
    <location>
        <begin position="714"/>
        <end position="739"/>
    </location>
</feature>
<feature type="transmembrane region" description="Helical" evidence="4">
    <location>
        <begin position="800"/>
        <end position="818"/>
    </location>
</feature>
<feature type="region of interest" description="Disordered" evidence="3">
    <location>
        <begin position="65"/>
        <end position="89"/>
    </location>
</feature>
<dbReference type="PANTHER" id="PTHR47182">
    <property type="entry name" value="CELL WALL ALPHA-1,3-GLUCAN SYNTHASE AGS1-RELATED"/>
    <property type="match status" value="1"/>
</dbReference>
<evidence type="ECO:0000256" key="2">
    <source>
        <dbReference type="ARBA" id="ARBA00022679"/>
    </source>
</evidence>
<gene>
    <name evidence="7" type="primary">mok11</name>
    <name evidence="7" type="ORF">SNAT2548_LOCUS32082</name>
</gene>
<reference evidence="7" key="1">
    <citation type="submission" date="2021-02" db="EMBL/GenBank/DDBJ databases">
        <authorList>
            <person name="Dougan E. K."/>
            <person name="Rhodes N."/>
            <person name="Thang M."/>
            <person name="Chan C."/>
        </authorList>
    </citation>
    <scope>NUCLEOTIDE SEQUENCE</scope>
</reference>
<feature type="region of interest" description="Disordered" evidence="3">
    <location>
        <begin position="598"/>
        <end position="626"/>
    </location>
</feature>
<feature type="transmembrane region" description="Helical" evidence="4">
    <location>
        <begin position="20"/>
        <end position="40"/>
    </location>
</feature>
<dbReference type="InterPro" id="IPR017853">
    <property type="entry name" value="GH"/>
</dbReference>
<dbReference type="Pfam" id="PF00534">
    <property type="entry name" value="Glycos_transf_1"/>
    <property type="match status" value="1"/>
</dbReference>
<protein>
    <submittedName>
        <fullName evidence="7">Mok11 protein</fullName>
    </submittedName>
</protein>
<feature type="non-terminal residue" evidence="7">
    <location>
        <position position="1"/>
    </location>
</feature>
<sequence length="1467" mass="163320">MWRQLLDPSTLVLDDGVPFPIASIWLCFLWPLPSLLFWLAEFCARRRRITTPIVEEDTVELPSLPLLRPSPSNASVDEHAEGSSACETSETTSQLRVMLASLEHSLPHLPACKALAGGLGKVMDLIAKHHPTDILMVHPKLAEDETVQYSETDVEEAAIQVRVDGSLETVRVYRSKVQEHEGVRRHFLLLSHPWFETRDRQSLYPNPLSRRKVLQFFSLWNQCVGKLLSRYRPDVFHCPDFHSAVAPWYAITSYPELRMLLVLHNAEYQGSIATDMLSSGQLQVMAEIFNLPMTFVAKHLLFEGRFNMVKAAVDFLLEKQQGLGACAVSHYYAAECYSRYSVFWELPKIHGIDNPMLEEERASLTTDLRRMKVDAKSRCQKLYKLNERPDAKLFVSLGRLVRQKGVDLLADVAEWLLSTYPEAQLIVIGPPADGFGFYAARKLEKLADTEAFKGRLSVTCSFVKVPEDLKWASDFCLMPSRDEPFGYVDVEFAWRGAVIVGAQAGGLGKVPGFYYVAQNRESLTRLRRELRTVISAAMQAPMNVLHAMSRQALQSNFPVEDWQARLLNLYEQVIDTRPHPSAPERLQTTWFPSHHQALAPEPAAHPGSTGAASTTGTTGITGTTGGVLGTPVAGSFLESQEGNSRDLPSQEFIVRQELSEAELNVLVTAKLETLDQDIETVLRSIGSDRDVEHETNPVSKWLVCHSLGTARIHWLVSCGYIACPLSSLLILVVATEWGIRGSTELPEWFKRFPWFKTVFGNGGLDPPILNMLLFSTNALATTLGAPLWTFAASWIQPRKLLAAAMLLQVPILLTMLVVHRPNVSLATSLVFLQGVFSSGSLLFVAFNFMLSIKADISHAAKRMGILEMVRNAVTWLITGYIFLTSPSTQIGSKEQPLPPSVILLLTPVAFVTFLATLVPGALFLAAPGPYREDRLPGWELNLFWKRRTFIILSLSDVLGCLALFPSTCYIRWWFANGWKGEDLAWLSLGFALLLGLVTYVWALALEHAMIHGLALLIGITLLLPPAPMLRAIVQDEVSTFTFFGRSDTALAICCLSLILEGIRSSSAWAVKVRVLNSRWRLLSYGTVSVILQGLSSMVSPFLCELVARRRASTFISDNEKELANASLVSVVPLCLAQFVVQMLAAPCIRQDLGVASSSSLYRDRDRPDRHDHPDPARRGSLNQNSCGCLGRAVRACSIKHAMGLRRLPPRLAIACGVCLAIATLVVEVVLLHKPFPFAPARRCLQKGISRSVCKLIADETDPRPADTFAEFGRGHYGKNNFNQSTTGKFNCNQRMKRLNGNTFVFWDEGRCQVWSCDPEFPEELPDQPLEGGEIWSRHCNMSMQNEIMVHLFEWPWPAIAEECETYLGPAGVTAVQVSPPTEHVLGDSWSTRYQPASPLVQAPKKDRGKKCGQSKDTPTSSTAPCVGWSGTGYGNREFRHGTLGLDYFERQDFHHYEGNFESNCGLP</sequence>
<dbReference type="EMBL" id="CAJNDS010002692">
    <property type="protein sequence ID" value="CAE7566174.1"/>
    <property type="molecule type" value="Genomic_DNA"/>
</dbReference>
<dbReference type="InterPro" id="IPR058655">
    <property type="entry name" value="Mok11-14/Ags1-like"/>
</dbReference>
<dbReference type="Proteomes" id="UP000604046">
    <property type="component" value="Unassembled WGS sequence"/>
</dbReference>
<dbReference type="Pfam" id="PF08323">
    <property type="entry name" value="Glyco_transf_5"/>
    <property type="match status" value="1"/>
</dbReference>
<feature type="transmembrane region" description="Helical" evidence="4">
    <location>
        <begin position="830"/>
        <end position="852"/>
    </location>
</feature>
<evidence type="ECO:0000313" key="8">
    <source>
        <dbReference type="Proteomes" id="UP000604046"/>
    </source>
</evidence>
<dbReference type="PANTHER" id="PTHR47182:SF5">
    <property type="entry name" value="CELL WALL ALPHA-1,3-GLUCAN SYNTHASE MOK12"/>
    <property type="match status" value="1"/>
</dbReference>
<feature type="transmembrane region" description="Helical" evidence="4">
    <location>
        <begin position="1211"/>
        <end position="1231"/>
    </location>
</feature>
<feature type="transmembrane region" description="Helical" evidence="4">
    <location>
        <begin position="984"/>
        <end position="1005"/>
    </location>
</feature>
<dbReference type="SUPFAM" id="SSF51445">
    <property type="entry name" value="(Trans)glycosidases"/>
    <property type="match status" value="1"/>
</dbReference>
<feature type="compositionally biased region" description="Basic and acidic residues" evidence="3">
    <location>
        <begin position="1161"/>
        <end position="1177"/>
    </location>
</feature>
<keyword evidence="4" id="KW-0472">Membrane</keyword>
<dbReference type="GO" id="GO:0047657">
    <property type="term" value="F:alpha-1,3-glucan synthase activity"/>
    <property type="evidence" value="ECO:0007669"/>
    <property type="project" value="UniProtKB-EC"/>
</dbReference>
<evidence type="ECO:0000313" key="7">
    <source>
        <dbReference type="EMBL" id="CAE7566174.1"/>
    </source>
</evidence>
<feature type="transmembrane region" description="Helical" evidence="4">
    <location>
        <begin position="1081"/>
        <end position="1102"/>
    </location>
</feature>
<feature type="transmembrane region" description="Helical" evidence="4">
    <location>
        <begin position="1012"/>
        <end position="1029"/>
    </location>
</feature>
<comment type="caution">
    <text evidence="7">The sequence shown here is derived from an EMBL/GenBank/DDBJ whole genome shotgun (WGS) entry which is preliminary data.</text>
</comment>
<feature type="transmembrane region" description="Helical" evidence="4">
    <location>
        <begin position="949"/>
        <end position="972"/>
    </location>
</feature>
<feature type="domain" description="Starch synthase catalytic" evidence="6">
    <location>
        <begin position="116"/>
        <end position="315"/>
    </location>
</feature>
<keyword evidence="2" id="KW-0808">Transferase</keyword>
<keyword evidence="4" id="KW-0812">Transmembrane</keyword>
<evidence type="ECO:0000256" key="3">
    <source>
        <dbReference type="SAM" id="MobiDB-lite"/>
    </source>
</evidence>
<accession>A0A812UD45</accession>
<feature type="compositionally biased region" description="Polar residues" evidence="3">
    <location>
        <begin position="1414"/>
        <end position="1423"/>
    </location>
</feature>
<feature type="compositionally biased region" description="Low complexity" evidence="3">
    <location>
        <begin position="604"/>
        <end position="621"/>
    </location>
</feature>
<evidence type="ECO:0000256" key="4">
    <source>
        <dbReference type="SAM" id="Phobius"/>
    </source>
</evidence>
<keyword evidence="8" id="KW-1185">Reference proteome</keyword>
<dbReference type="Gene3D" id="3.20.20.80">
    <property type="entry name" value="Glycosidases"/>
    <property type="match status" value="1"/>
</dbReference>